<dbReference type="SMR" id="A0A9R0CTD6"/>
<protein>
    <submittedName>
        <fullName evidence="11">Facilitated trehalose transporter Tret1-2 homolog isoform X1</fullName>
    </submittedName>
</protein>
<dbReference type="GO" id="GO:0022857">
    <property type="term" value="F:transmembrane transporter activity"/>
    <property type="evidence" value="ECO:0007669"/>
    <property type="project" value="InterPro"/>
</dbReference>
<gene>
    <name evidence="11" type="primary">LOC118261806</name>
</gene>
<evidence type="ECO:0000256" key="4">
    <source>
        <dbReference type="ARBA" id="ARBA00022597"/>
    </source>
</evidence>
<dbReference type="PROSITE" id="PS00217">
    <property type="entry name" value="SUGAR_TRANSPORT_2"/>
    <property type="match status" value="1"/>
</dbReference>
<dbReference type="Gene3D" id="1.20.1250.20">
    <property type="entry name" value="MFS general substrate transporter like domains"/>
    <property type="match status" value="1"/>
</dbReference>
<evidence type="ECO:0000256" key="1">
    <source>
        <dbReference type="ARBA" id="ARBA00004651"/>
    </source>
</evidence>
<dbReference type="PANTHER" id="PTHR48021">
    <property type="match status" value="1"/>
</dbReference>
<keyword evidence="5 8" id="KW-0812">Transmembrane</keyword>
<feature type="transmembrane region" description="Helical" evidence="8">
    <location>
        <begin position="128"/>
        <end position="149"/>
    </location>
</feature>
<keyword evidence="3" id="KW-1003">Cell membrane</keyword>
<feature type="transmembrane region" description="Helical" evidence="8">
    <location>
        <begin position="339"/>
        <end position="358"/>
    </location>
</feature>
<evidence type="ECO:0000313" key="10">
    <source>
        <dbReference type="Proteomes" id="UP000829999"/>
    </source>
</evidence>
<keyword evidence="7 8" id="KW-0472">Membrane</keyword>
<accession>A0A9R0CTD6</accession>
<dbReference type="RefSeq" id="XP_035428659.2">
    <property type="nucleotide sequence ID" value="XM_035572766.2"/>
</dbReference>
<feature type="transmembrane region" description="Helical" evidence="8">
    <location>
        <begin position="274"/>
        <end position="294"/>
    </location>
</feature>
<feature type="transmembrane region" description="Helical" evidence="8">
    <location>
        <begin position="33"/>
        <end position="55"/>
    </location>
</feature>
<evidence type="ECO:0000256" key="2">
    <source>
        <dbReference type="ARBA" id="ARBA00022448"/>
    </source>
</evidence>
<evidence type="ECO:0000256" key="7">
    <source>
        <dbReference type="ARBA" id="ARBA00023136"/>
    </source>
</evidence>
<feature type="transmembrane region" description="Helical" evidence="8">
    <location>
        <begin position="161"/>
        <end position="180"/>
    </location>
</feature>
<dbReference type="PANTHER" id="PTHR48021:SF1">
    <property type="entry name" value="GH07001P-RELATED"/>
    <property type="match status" value="1"/>
</dbReference>
<dbReference type="OrthoDB" id="4142200at2759"/>
<evidence type="ECO:0000256" key="5">
    <source>
        <dbReference type="ARBA" id="ARBA00022692"/>
    </source>
</evidence>
<dbReference type="AlphaFoldDB" id="A0A9R0CTD6"/>
<keyword evidence="4" id="KW-0762">Sugar transport</keyword>
<dbReference type="PROSITE" id="PS50850">
    <property type="entry name" value="MFS"/>
    <property type="match status" value="1"/>
</dbReference>
<feature type="transmembrane region" description="Helical" evidence="8">
    <location>
        <begin position="186"/>
        <end position="207"/>
    </location>
</feature>
<dbReference type="FunFam" id="1.20.1250.20:FF:000218">
    <property type="entry name" value="facilitated trehalose transporter Tret1"/>
    <property type="match status" value="1"/>
</dbReference>
<sequence>MLKENNKEVRTSVANINIRLDPGFWTKTSQIQLFYGVWVNLCHLGIGLAYGFPSVQVPQLFAADSDIKITRSEGSWIASVFTLCSPIGCLISGYVADWLGRRVMIIVCQAPICAGWLYTGFAKSPKQVIIGRALTGFGCGLAMGPPRIYCTEMSLPNMRGVIGAFSTVGVSIGITLQAGLGKYLNWPVLCYICSVYTVIVFVLFLFLPETPYFVLKTKTLADARATLAHFRARDYDFDKEMDQLRKFKEGNDIRKISGRERLAMLFTQSAYKPFSVIVTYIFISQITGTSGVMIWAVEMLTVAKSSIDVNTGNFLMTLTRLFVNILTSILLFKVGRKPLAQTSAVGVAVTSLVIAIYTSTHTEPSMPPQILFMSYMAFASVGYYMLPFLMASEIYPLQVRGILAGLTVFVAGLLISGSIKLTPTLLDSIGLSYTMVIFGICSLIGVIYIYLVLPETKNLTLQEIEEYYNKRRPTLTSQRRLETIADLEAQSKTNIKLVERKST</sequence>
<organism evidence="10 11">
    <name type="scientific">Spodoptera frugiperda</name>
    <name type="common">Fall armyworm</name>
    <dbReference type="NCBI Taxonomy" id="7108"/>
    <lineage>
        <taxon>Eukaryota</taxon>
        <taxon>Metazoa</taxon>
        <taxon>Ecdysozoa</taxon>
        <taxon>Arthropoda</taxon>
        <taxon>Hexapoda</taxon>
        <taxon>Insecta</taxon>
        <taxon>Pterygota</taxon>
        <taxon>Neoptera</taxon>
        <taxon>Endopterygota</taxon>
        <taxon>Lepidoptera</taxon>
        <taxon>Glossata</taxon>
        <taxon>Ditrysia</taxon>
        <taxon>Noctuoidea</taxon>
        <taxon>Noctuidae</taxon>
        <taxon>Amphipyrinae</taxon>
        <taxon>Spodoptera</taxon>
    </lineage>
</organism>
<proteinExistence type="predicted"/>
<name>A0A9R0CTD6_SPOFR</name>
<keyword evidence="2" id="KW-0813">Transport</keyword>
<feature type="transmembrane region" description="Helical" evidence="8">
    <location>
        <begin position="401"/>
        <end position="419"/>
    </location>
</feature>
<evidence type="ECO:0000313" key="11">
    <source>
        <dbReference type="RefSeq" id="XP_035428659.2"/>
    </source>
</evidence>
<feature type="transmembrane region" description="Helical" evidence="8">
    <location>
        <begin position="75"/>
        <end position="96"/>
    </location>
</feature>
<feature type="transmembrane region" description="Helical" evidence="8">
    <location>
        <begin position="314"/>
        <end position="332"/>
    </location>
</feature>
<evidence type="ECO:0000259" key="9">
    <source>
        <dbReference type="PROSITE" id="PS50850"/>
    </source>
</evidence>
<dbReference type="Proteomes" id="UP000829999">
    <property type="component" value="Chromosome 20"/>
</dbReference>
<evidence type="ECO:0000256" key="6">
    <source>
        <dbReference type="ARBA" id="ARBA00022989"/>
    </source>
</evidence>
<dbReference type="InterPro" id="IPR005828">
    <property type="entry name" value="MFS_sugar_transport-like"/>
</dbReference>
<dbReference type="GeneID" id="118261806"/>
<evidence type="ECO:0000256" key="8">
    <source>
        <dbReference type="SAM" id="Phobius"/>
    </source>
</evidence>
<feature type="domain" description="Major facilitator superfamily (MFS) profile" evidence="9">
    <location>
        <begin position="31"/>
        <end position="457"/>
    </location>
</feature>
<dbReference type="InterPro" id="IPR036259">
    <property type="entry name" value="MFS_trans_sf"/>
</dbReference>
<reference evidence="11" key="1">
    <citation type="submission" date="2025-08" db="UniProtKB">
        <authorList>
            <consortium name="RefSeq"/>
        </authorList>
    </citation>
    <scope>IDENTIFICATION</scope>
    <source>
        <tissue evidence="11">Whole larval tissue</tissue>
    </source>
</reference>
<feature type="transmembrane region" description="Helical" evidence="8">
    <location>
        <begin position="103"/>
        <end position="122"/>
    </location>
</feature>
<dbReference type="InterPro" id="IPR050549">
    <property type="entry name" value="MFS_Trehalose_Transporter"/>
</dbReference>
<keyword evidence="10" id="KW-1185">Reference proteome</keyword>
<keyword evidence="6 8" id="KW-1133">Transmembrane helix</keyword>
<dbReference type="Pfam" id="PF00083">
    <property type="entry name" value="Sugar_tr"/>
    <property type="match status" value="1"/>
</dbReference>
<evidence type="ECO:0000256" key="3">
    <source>
        <dbReference type="ARBA" id="ARBA00022475"/>
    </source>
</evidence>
<feature type="transmembrane region" description="Helical" evidence="8">
    <location>
        <begin position="370"/>
        <end position="389"/>
    </location>
</feature>
<comment type="subcellular location">
    <subcellularLocation>
        <location evidence="1">Cell membrane</location>
        <topology evidence="1">Multi-pass membrane protein</topology>
    </subcellularLocation>
</comment>
<dbReference type="GO" id="GO:0005886">
    <property type="term" value="C:plasma membrane"/>
    <property type="evidence" value="ECO:0007669"/>
    <property type="project" value="UniProtKB-SubCell"/>
</dbReference>
<dbReference type="InterPro" id="IPR020846">
    <property type="entry name" value="MFS_dom"/>
</dbReference>
<dbReference type="SUPFAM" id="SSF103473">
    <property type="entry name" value="MFS general substrate transporter"/>
    <property type="match status" value="1"/>
</dbReference>
<dbReference type="InterPro" id="IPR005829">
    <property type="entry name" value="Sugar_transporter_CS"/>
</dbReference>
<feature type="transmembrane region" description="Helical" evidence="8">
    <location>
        <begin position="431"/>
        <end position="453"/>
    </location>
</feature>